<accession>A0A8J4AE95</accession>
<dbReference type="InterPro" id="IPR036390">
    <property type="entry name" value="WH_DNA-bd_sf"/>
</dbReference>
<dbReference type="SMART" id="SM00347">
    <property type="entry name" value="HTH_MARR"/>
    <property type="match status" value="1"/>
</dbReference>
<keyword evidence="3" id="KW-1185">Reference proteome</keyword>
<sequence length="167" mass="18154">MVPEDNDDQVGRQLADTVARLRRSMRRAARASAPDNPLSVAQLELMNCLAAAPGIRPSDVARLLRLAPNTVTTLVNALDRIGMVGREHDPDDRRTVRLTLTPIGAEALARSEDVNSRILRTAQARLDQAQRQALRTALPALVELIGEIDTYTAAGADQEPNETVTDV</sequence>
<comment type="caution">
    <text evidence="2">The sequence shown here is derived from an EMBL/GenBank/DDBJ whole genome shotgun (WGS) entry which is preliminary data.</text>
</comment>
<gene>
    <name evidence="2" type="ORF">NUM_49980</name>
</gene>
<dbReference type="Proteomes" id="UP000614996">
    <property type="component" value="Unassembled WGS sequence"/>
</dbReference>
<dbReference type="SUPFAM" id="SSF46785">
    <property type="entry name" value="Winged helix' DNA-binding domain"/>
    <property type="match status" value="1"/>
</dbReference>
<evidence type="ECO:0000259" key="1">
    <source>
        <dbReference type="PROSITE" id="PS50995"/>
    </source>
</evidence>
<proteinExistence type="predicted"/>
<dbReference type="InterPro" id="IPR052526">
    <property type="entry name" value="HTH-type_Bedaq_tolerance"/>
</dbReference>
<dbReference type="EMBL" id="BOPO01000107">
    <property type="protein sequence ID" value="GIL29744.1"/>
    <property type="molecule type" value="Genomic_DNA"/>
</dbReference>
<evidence type="ECO:0000313" key="3">
    <source>
        <dbReference type="Proteomes" id="UP000614996"/>
    </source>
</evidence>
<feature type="domain" description="HTH marR-type" evidence="1">
    <location>
        <begin position="11"/>
        <end position="143"/>
    </location>
</feature>
<reference evidence="3" key="1">
    <citation type="journal article" date="2021" name="Int. J. Syst. Evol. Microbiol.">
        <title>Actinocatenispora comari sp. nov., an endophytic actinomycete isolated from aerial parts of Comarum salesowianum.</title>
        <authorList>
            <person name="Oyunbileg N."/>
            <person name="Iizaka Y."/>
            <person name="Hamada M."/>
            <person name="Davaapurev B.O."/>
            <person name="Fukumoto A."/>
            <person name="Tsetseg B."/>
            <person name="Kato F."/>
            <person name="Tamura T."/>
            <person name="Batkhuu J."/>
            <person name="Anzai Y."/>
        </authorList>
    </citation>
    <scope>NUCLEOTIDE SEQUENCE [LARGE SCALE GENOMIC DNA]</scope>
    <source>
        <strain evidence="3">NUM-2625</strain>
    </source>
</reference>
<organism evidence="2 3">
    <name type="scientific">Actinocatenispora comari</name>
    <dbReference type="NCBI Taxonomy" id="2807577"/>
    <lineage>
        <taxon>Bacteria</taxon>
        <taxon>Bacillati</taxon>
        <taxon>Actinomycetota</taxon>
        <taxon>Actinomycetes</taxon>
        <taxon>Micromonosporales</taxon>
        <taxon>Micromonosporaceae</taxon>
        <taxon>Actinocatenispora</taxon>
    </lineage>
</organism>
<dbReference type="PANTHER" id="PTHR39515:SF2">
    <property type="entry name" value="HTH-TYPE TRANSCRIPTIONAL REGULATOR RV0880"/>
    <property type="match status" value="1"/>
</dbReference>
<dbReference type="Pfam" id="PF01047">
    <property type="entry name" value="MarR"/>
    <property type="match status" value="1"/>
</dbReference>
<dbReference type="InterPro" id="IPR000835">
    <property type="entry name" value="HTH_MarR-typ"/>
</dbReference>
<dbReference type="InterPro" id="IPR036388">
    <property type="entry name" value="WH-like_DNA-bd_sf"/>
</dbReference>
<name>A0A8J4AE95_9ACTN</name>
<dbReference type="PANTHER" id="PTHR39515">
    <property type="entry name" value="CONSERVED PROTEIN"/>
    <property type="match status" value="1"/>
</dbReference>
<protein>
    <recommendedName>
        <fullName evidence="1">HTH marR-type domain-containing protein</fullName>
    </recommendedName>
</protein>
<dbReference type="AlphaFoldDB" id="A0A8J4AE95"/>
<dbReference type="GO" id="GO:0003700">
    <property type="term" value="F:DNA-binding transcription factor activity"/>
    <property type="evidence" value="ECO:0007669"/>
    <property type="project" value="InterPro"/>
</dbReference>
<evidence type="ECO:0000313" key="2">
    <source>
        <dbReference type="EMBL" id="GIL29744.1"/>
    </source>
</evidence>
<dbReference type="Gene3D" id="1.10.10.10">
    <property type="entry name" value="Winged helix-like DNA-binding domain superfamily/Winged helix DNA-binding domain"/>
    <property type="match status" value="1"/>
</dbReference>
<dbReference type="PROSITE" id="PS50995">
    <property type="entry name" value="HTH_MARR_2"/>
    <property type="match status" value="1"/>
</dbReference>